<evidence type="ECO:0000313" key="1">
    <source>
        <dbReference type="EMBL" id="OTY74999.1"/>
    </source>
</evidence>
<accession>A0A243CY99</accession>
<evidence type="ECO:0000313" key="2">
    <source>
        <dbReference type="Proteomes" id="UP000194911"/>
    </source>
</evidence>
<proteinExistence type="predicted"/>
<reference evidence="1 2" key="1">
    <citation type="submission" date="2016-10" db="EMBL/GenBank/DDBJ databases">
        <title>Comparative genomics of Bacillus thuringiensis reveals a path to pathogens against multiple invertebrate hosts.</title>
        <authorList>
            <person name="Zheng J."/>
            <person name="Gao Q."/>
            <person name="Liu H."/>
            <person name="Peng D."/>
            <person name="Ruan L."/>
            <person name="Sun M."/>
        </authorList>
    </citation>
    <scope>NUCLEOTIDE SEQUENCE [LARGE SCALE GENOMIC DNA]</scope>
    <source>
        <strain evidence="1">BGSC 4CE1</strain>
    </source>
</reference>
<dbReference type="AlphaFoldDB" id="A0A243CY99"/>
<dbReference type="EMBL" id="NFDQ01000060">
    <property type="protein sequence ID" value="OTY74999.1"/>
    <property type="molecule type" value="Genomic_DNA"/>
</dbReference>
<dbReference type="Proteomes" id="UP000194911">
    <property type="component" value="Unassembled WGS sequence"/>
</dbReference>
<name>A0A243CY99_BACTU</name>
<comment type="caution">
    <text evidence="1">The sequence shown here is derived from an EMBL/GenBank/DDBJ whole genome shotgun (WGS) entry which is preliminary data.</text>
</comment>
<gene>
    <name evidence="1" type="ORF">BK749_14625</name>
</gene>
<sequence length="45" mass="5285">MYGDQASYVTKTVEFIPHTEQVWIEMSETEGIFYIESVELIVKEN</sequence>
<organism evidence="1 2">
    <name type="scientific">Bacillus thuringiensis serovar vazensis</name>
    <dbReference type="NCBI Taxonomy" id="180867"/>
    <lineage>
        <taxon>Bacteria</taxon>
        <taxon>Bacillati</taxon>
        <taxon>Bacillota</taxon>
        <taxon>Bacilli</taxon>
        <taxon>Bacillales</taxon>
        <taxon>Bacillaceae</taxon>
        <taxon>Bacillus</taxon>
        <taxon>Bacillus cereus group</taxon>
    </lineage>
</organism>
<protein>
    <submittedName>
        <fullName evidence="1">Pesticidal crystal protein cry1Ae</fullName>
    </submittedName>
</protein>